<name>A0A1I2FCK1_9BACT</name>
<evidence type="ECO:0000256" key="1">
    <source>
        <dbReference type="SAM" id="SignalP"/>
    </source>
</evidence>
<feature type="chain" id="PRO_5011441228" evidence="1">
    <location>
        <begin position="22"/>
        <end position="302"/>
    </location>
</feature>
<protein>
    <submittedName>
        <fullName evidence="2">Uncharacterized protein</fullName>
    </submittedName>
</protein>
<reference evidence="2 3" key="1">
    <citation type="submission" date="2016-10" db="EMBL/GenBank/DDBJ databases">
        <authorList>
            <person name="de Groot N.N."/>
        </authorList>
    </citation>
    <scope>NUCLEOTIDE SEQUENCE [LARGE SCALE GENOMIC DNA]</scope>
    <source>
        <strain evidence="2 3">CGMCC 1.9156</strain>
    </source>
</reference>
<organism evidence="2 3">
    <name type="scientific">Sunxiuqinia elliptica</name>
    <dbReference type="NCBI Taxonomy" id="655355"/>
    <lineage>
        <taxon>Bacteria</taxon>
        <taxon>Pseudomonadati</taxon>
        <taxon>Bacteroidota</taxon>
        <taxon>Bacteroidia</taxon>
        <taxon>Marinilabiliales</taxon>
        <taxon>Prolixibacteraceae</taxon>
        <taxon>Sunxiuqinia</taxon>
    </lineage>
</organism>
<accession>A0A1I2FCK1</accession>
<feature type="signal peptide" evidence="1">
    <location>
        <begin position="1"/>
        <end position="21"/>
    </location>
</feature>
<keyword evidence="1" id="KW-0732">Signal</keyword>
<evidence type="ECO:0000313" key="3">
    <source>
        <dbReference type="Proteomes" id="UP000198964"/>
    </source>
</evidence>
<sequence length="302" mass="35064">MKLKQWLIIVGVLGTAQALWAQQPTDIFDEVYTDRVDSLLNDVFFGDEEWSYLVESRKHYQFLYWRSNFDSGTYFAGREIGEQQSNLSGQLYYLHSLGFYAGVSGAWYSQLDPGYRTTVLTAGYANGPQKMSFFRYRLAFDYFLYHDDDPDFDPAYSGGINTGITLKSKHAGVRVDAYHLLGDGFKTSLTVDGYSSWRILRLGTYDRISLEPEVSLFWGAELVEYQLNEVLIDPETNIIYDRYFEDTFGLMNIQLEIPLNIRYKQFDIEASWIHNFPHSMQDGLTYPESSFFRFSVGYLFNL</sequence>
<dbReference type="EMBL" id="FONW01000002">
    <property type="protein sequence ID" value="SFF02270.1"/>
    <property type="molecule type" value="Genomic_DNA"/>
</dbReference>
<dbReference type="Proteomes" id="UP000198964">
    <property type="component" value="Unassembled WGS sequence"/>
</dbReference>
<evidence type="ECO:0000313" key="2">
    <source>
        <dbReference type="EMBL" id="SFF02270.1"/>
    </source>
</evidence>
<dbReference type="AlphaFoldDB" id="A0A1I2FCK1"/>
<gene>
    <name evidence="2" type="ORF">SAMN05216283_102421</name>
</gene>
<dbReference type="RefSeq" id="WP_093919082.1">
    <property type="nucleotide sequence ID" value="NZ_FONW01000002.1"/>
</dbReference>
<proteinExistence type="predicted"/>
<keyword evidence="3" id="KW-1185">Reference proteome</keyword>